<dbReference type="InterPro" id="IPR002347">
    <property type="entry name" value="SDR_fam"/>
</dbReference>
<protein>
    <submittedName>
        <fullName evidence="4">SDR family oxidoreductase</fullName>
    </submittedName>
</protein>
<keyword evidence="5" id="KW-1185">Reference proteome</keyword>
<dbReference type="PRINTS" id="PR00081">
    <property type="entry name" value="GDHRDH"/>
</dbReference>
<dbReference type="EMBL" id="CP109441">
    <property type="protein sequence ID" value="WUV48865.1"/>
    <property type="molecule type" value="Genomic_DNA"/>
</dbReference>
<organism evidence="4 5">
    <name type="scientific">Nocardia vinacea</name>
    <dbReference type="NCBI Taxonomy" id="96468"/>
    <lineage>
        <taxon>Bacteria</taxon>
        <taxon>Bacillati</taxon>
        <taxon>Actinomycetota</taxon>
        <taxon>Actinomycetes</taxon>
        <taxon>Mycobacteriales</taxon>
        <taxon>Nocardiaceae</taxon>
        <taxon>Nocardia</taxon>
    </lineage>
</organism>
<reference evidence="4" key="1">
    <citation type="submission" date="2022-10" db="EMBL/GenBank/DDBJ databases">
        <title>The complete genomes of actinobacterial strains from the NBC collection.</title>
        <authorList>
            <person name="Joergensen T.S."/>
            <person name="Alvarez Arevalo M."/>
            <person name="Sterndorff E.B."/>
            <person name="Faurdal D."/>
            <person name="Vuksanovic O."/>
            <person name="Mourched A.-S."/>
            <person name="Charusanti P."/>
            <person name="Shaw S."/>
            <person name="Blin K."/>
            <person name="Weber T."/>
        </authorList>
    </citation>
    <scope>NUCLEOTIDE SEQUENCE</scope>
    <source>
        <strain evidence="4">NBC_01482</strain>
    </source>
</reference>
<evidence type="ECO:0000313" key="5">
    <source>
        <dbReference type="Proteomes" id="UP001432062"/>
    </source>
</evidence>
<dbReference type="PANTHER" id="PTHR44196">
    <property type="entry name" value="DEHYDROGENASE/REDUCTASE SDR FAMILY MEMBER 7B"/>
    <property type="match status" value="1"/>
</dbReference>
<dbReference type="PROSITE" id="PS00061">
    <property type="entry name" value="ADH_SHORT"/>
    <property type="match status" value="1"/>
</dbReference>
<dbReference type="PANTHER" id="PTHR44196:SF1">
    <property type="entry name" value="DEHYDROGENASE_REDUCTASE SDR FAMILY MEMBER 7B"/>
    <property type="match status" value="1"/>
</dbReference>
<dbReference type="Pfam" id="PF00106">
    <property type="entry name" value="adh_short"/>
    <property type="match status" value="1"/>
</dbReference>
<dbReference type="PRINTS" id="PR00080">
    <property type="entry name" value="SDRFAMILY"/>
</dbReference>
<accession>A0ABZ1Z347</accession>
<dbReference type="CDD" id="cd05233">
    <property type="entry name" value="SDR_c"/>
    <property type="match status" value="1"/>
</dbReference>
<proteinExistence type="inferred from homology"/>
<dbReference type="Proteomes" id="UP001432062">
    <property type="component" value="Chromosome"/>
</dbReference>
<dbReference type="InterPro" id="IPR036291">
    <property type="entry name" value="NAD(P)-bd_dom_sf"/>
</dbReference>
<sequence>MSLFTQYPEIRIPGARVAITGGAQGIGRATAELFAARGAKVAIGDLDGKLAERVAADIGARARAFTLDVASRDSFRAFISDVEAELGPIDVLVNNAGIMPLGSFLEEPDKATAAQINVNFLGPINGMRAVLPGMIGRGHGHVVNVASLAGKMPTPAAAVYSGTKHAVVGLSASVRDEVAEYGVSVSTILPSLVRTELGAGLAMPRAVSVDPADIATAILDTVRTRRAETVIPRWLGAAVNTANLLPARLLEAGRKLAGAGNLGLEANKSADRADYLRRIATQVGDA</sequence>
<dbReference type="SUPFAM" id="SSF51735">
    <property type="entry name" value="NAD(P)-binding Rossmann-fold domains"/>
    <property type="match status" value="1"/>
</dbReference>
<dbReference type="Gene3D" id="3.40.50.720">
    <property type="entry name" value="NAD(P)-binding Rossmann-like Domain"/>
    <property type="match status" value="1"/>
</dbReference>
<dbReference type="RefSeq" id="WP_329413295.1">
    <property type="nucleotide sequence ID" value="NZ_CP109441.1"/>
</dbReference>
<evidence type="ECO:0000256" key="2">
    <source>
        <dbReference type="ARBA" id="ARBA00023002"/>
    </source>
</evidence>
<evidence type="ECO:0000313" key="4">
    <source>
        <dbReference type="EMBL" id="WUV48865.1"/>
    </source>
</evidence>
<evidence type="ECO:0000256" key="3">
    <source>
        <dbReference type="RuleBase" id="RU000363"/>
    </source>
</evidence>
<name>A0ABZ1Z347_9NOCA</name>
<dbReference type="InterPro" id="IPR020904">
    <property type="entry name" value="Sc_DH/Rdtase_CS"/>
</dbReference>
<gene>
    <name evidence="4" type="ORF">OG563_12115</name>
</gene>
<comment type="similarity">
    <text evidence="1 3">Belongs to the short-chain dehydrogenases/reductases (SDR) family.</text>
</comment>
<dbReference type="NCBIfam" id="NF005878">
    <property type="entry name" value="PRK07825.1"/>
    <property type="match status" value="1"/>
</dbReference>
<keyword evidence="2" id="KW-0560">Oxidoreductase</keyword>
<evidence type="ECO:0000256" key="1">
    <source>
        <dbReference type="ARBA" id="ARBA00006484"/>
    </source>
</evidence>